<protein>
    <submittedName>
        <fullName evidence="2">Uncharacterized protein</fullName>
    </submittedName>
</protein>
<dbReference type="AlphaFoldDB" id="A0AAV9S902"/>
<reference evidence="2 3" key="1">
    <citation type="submission" date="2021-06" db="EMBL/GenBank/DDBJ databases">
        <authorList>
            <person name="Palmer J.M."/>
        </authorList>
    </citation>
    <scope>NUCLEOTIDE SEQUENCE [LARGE SCALE GENOMIC DNA]</scope>
    <source>
        <strain evidence="2 3">MEX-2019</strain>
        <tissue evidence="2">Muscle</tissue>
    </source>
</reference>
<evidence type="ECO:0000313" key="2">
    <source>
        <dbReference type="EMBL" id="KAK5617342.1"/>
    </source>
</evidence>
<proteinExistence type="predicted"/>
<evidence type="ECO:0000256" key="1">
    <source>
        <dbReference type="SAM" id="MobiDB-lite"/>
    </source>
</evidence>
<sequence length="77" mass="8080">HPSLPPDPLLLSPFPSSRLLSLSQVPALPAQPLSPPTPSHSSVPVSSSTKCVPAFFFSSPLPPTPKGCESLADTLHW</sequence>
<gene>
    <name evidence="2" type="ORF">CRENBAI_007457</name>
</gene>
<evidence type="ECO:0000313" key="3">
    <source>
        <dbReference type="Proteomes" id="UP001311232"/>
    </source>
</evidence>
<name>A0AAV9S902_9TELE</name>
<dbReference type="EMBL" id="JAHHUM010000737">
    <property type="protein sequence ID" value="KAK5617342.1"/>
    <property type="molecule type" value="Genomic_DNA"/>
</dbReference>
<accession>A0AAV9S902</accession>
<dbReference type="Proteomes" id="UP001311232">
    <property type="component" value="Unassembled WGS sequence"/>
</dbReference>
<feature type="region of interest" description="Disordered" evidence="1">
    <location>
        <begin position="28"/>
        <end position="47"/>
    </location>
</feature>
<feature type="non-terminal residue" evidence="2">
    <location>
        <position position="1"/>
    </location>
</feature>
<keyword evidence="3" id="KW-1185">Reference proteome</keyword>
<organism evidence="2 3">
    <name type="scientific">Crenichthys baileyi</name>
    <name type="common">White River springfish</name>
    <dbReference type="NCBI Taxonomy" id="28760"/>
    <lineage>
        <taxon>Eukaryota</taxon>
        <taxon>Metazoa</taxon>
        <taxon>Chordata</taxon>
        <taxon>Craniata</taxon>
        <taxon>Vertebrata</taxon>
        <taxon>Euteleostomi</taxon>
        <taxon>Actinopterygii</taxon>
        <taxon>Neopterygii</taxon>
        <taxon>Teleostei</taxon>
        <taxon>Neoteleostei</taxon>
        <taxon>Acanthomorphata</taxon>
        <taxon>Ovalentaria</taxon>
        <taxon>Atherinomorphae</taxon>
        <taxon>Cyprinodontiformes</taxon>
        <taxon>Goodeidae</taxon>
        <taxon>Crenichthys</taxon>
    </lineage>
</organism>
<comment type="caution">
    <text evidence="2">The sequence shown here is derived from an EMBL/GenBank/DDBJ whole genome shotgun (WGS) entry which is preliminary data.</text>
</comment>